<name>A0A1I7Z687_9BILA</name>
<evidence type="ECO:0000313" key="1">
    <source>
        <dbReference type="Proteomes" id="UP000095287"/>
    </source>
</evidence>
<reference evidence="2" key="1">
    <citation type="submission" date="2016-11" db="UniProtKB">
        <authorList>
            <consortium name="WormBaseParasite"/>
        </authorList>
    </citation>
    <scope>IDENTIFICATION</scope>
</reference>
<proteinExistence type="predicted"/>
<sequence>MKGALMIYFYRDMPRFSQPYQILTFLMDIDFPYFPYGYWDARHFENVTSNRATRAFADRFRKRACPLGLSGLLFLVSAVIRIRPLQKPN</sequence>
<dbReference type="AlphaFoldDB" id="A0A1I7Z687"/>
<dbReference type="Proteomes" id="UP000095287">
    <property type="component" value="Unplaced"/>
</dbReference>
<dbReference type="GO" id="GO:0020037">
    <property type="term" value="F:heme binding"/>
    <property type="evidence" value="ECO:0007669"/>
    <property type="project" value="InterPro"/>
</dbReference>
<evidence type="ECO:0000313" key="2">
    <source>
        <dbReference type="WBParaSite" id="L893_g23249.t1"/>
    </source>
</evidence>
<keyword evidence="1" id="KW-1185">Reference proteome</keyword>
<protein>
    <submittedName>
        <fullName evidence="2">DUF4070 domain-containing protein</fullName>
    </submittedName>
</protein>
<dbReference type="WBParaSite" id="L893_g23249.t1">
    <property type="protein sequence ID" value="L893_g23249.t1"/>
    <property type="gene ID" value="L893_g23249"/>
</dbReference>
<dbReference type="GO" id="GO:0004833">
    <property type="term" value="F:L-tryptophan 2,3-dioxygenase activity"/>
    <property type="evidence" value="ECO:0007669"/>
    <property type="project" value="InterPro"/>
</dbReference>
<accession>A0A1I7Z687</accession>
<dbReference type="InterPro" id="IPR004981">
    <property type="entry name" value="Trp_2_3_dOase"/>
</dbReference>
<dbReference type="Pfam" id="PF03301">
    <property type="entry name" value="Trp_dioxygenase"/>
    <property type="match status" value="1"/>
</dbReference>
<dbReference type="GO" id="GO:0019441">
    <property type="term" value="P:L-tryptophan catabolic process to kynurenine"/>
    <property type="evidence" value="ECO:0007669"/>
    <property type="project" value="InterPro"/>
</dbReference>
<organism evidence="1 2">
    <name type="scientific">Steinernema glaseri</name>
    <dbReference type="NCBI Taxonomy" id="37863"/>
    <lineage>
        <taxon>Eukaryota</taxon>
        <taxon>Metazoa</taxon>
        <taxon>Ecdysozoa</taxon>
        <taxon>Nematoda</taxon>
        <taxon>Chromadorea</taxon>
        <taxon>Rhabditida</taxon>
        <taxon>Tylenchina</taxon>
        <taxon>Panagrolaimomorpha</taxon>
        <taxon>Strongyloidoidea</taxon>
        <taxon>Steinernematidae</taxon>
        <taxon>Steinernema</taxon>
    </lineage>
</organism>